<dbReference type="KEGG" id="vg:77927974"/>
<name>A0A6G8R1M2_9CAUD</name>
<proteinExistence type="predicted"/>
<keyword evidence="2" id="KW-1185">Reference proteome</keyword>
<sequence length="369" mass="41199">MSVKYNLVGNGDEANITVVVGGEMYVATGTHANFDSILDKARAGDTSVVDLFDISKTAEKRFERLSERVTVANGRIYFDGEEVDNALTTQVLRFIDSGVEDFGPLVAFFEKVMTNPNEHSREQLYRWLQRYEFTITDEGDFIAYKGVRTVEDEHKYESISRGKAISNGVEFDGAIPNPLGAVVEMPRGKVQHDPSVGCHTGLHAGTWSYASGFAQGAVLTVVINPRDVVSVPTDCEDQKLRVCRYTVQEVTEVKYSAPVVSFDDEDDEDYCYECGENGCEGECMECDSCGSTWCYDYECQNCDDCGEHETDCRCCDECGYPDCDCEDEEEETPAPTHMNLDDFVKGINTVEGFKRGYLGNDWPDAPWNQ</sequence>
<dbReference type="RefSeq" id="YP_010652196.1">
    <property type="nucleotide sequence ID" value="NC_070785.1"/>
</dbReference>
<reference evidence="1 2" key="1">
    <citation type="submission" date="2020-02" db="EMBL/GenBank/DDBJ databases">
        <authorList>
            <person name="Bullock J.N."/>
            <person name="Barnes M.L."/>
            <person name="Kankolongo K.M."/>
            <person name="Dejene B.A."/>
            <person name="Lindsay P.E."/>
            <person name="Bhuiyan S."/>
            <person name="Nayek S."/>
            <person name="Hughes L.E."/>
            <person name="Garlena R.A."/>
            <person name="Russell D.A."/>
            <person name="Pope W.H."/>
            <person name="Jacobs-Sera D."/>
            <person name="Hatfull G.F."/>
        </authorList>
    </citation>
    <scope>NUCLEOTIDE SEQUENCE [LARGE SCALE GENOMIC DNA]</scope>
</reference>
<dbReference type="Proteomes" id="UP000501266">
    <property type="component" value="Segment"/>
</dbReference>
<evidence type="ECO:0000313" key="2">
    <source>
        <dbReference type="Proteomes" id="UP000501266"/>
    </source>
</evidence>
<gene>
    <name evidence="1" type="primary">138</name>
    <name evidence="1" type="ORF">SEA_WAKANDA_138</name>
</gene>
<protein>
    <submittedName>
        <fullName evidence="1">RIIB-like protein</fullName>
    </submittedName>
</protein>
<dbReference type="EMBL" id="MT024865">
    <property type="protein sequence ID" value="QIN94105.1"/>
    <property type="molecule type" value="Genomic_DNA"/>
</dbReference>
<dbReference type="GeneID" id="77927974"/>
<evidence type="ECO:0000313" key="1">
    <source>
        <dbReference type="EMBL" id="QIN94105.1"/>
    </source>
</evidence>
<organism evidence="1 2">
    <name type="scientific">Streptomyces phage Wakanda</name>
    <dbReference type="NCBI Taxonomy" id="2713267"/>
    <lineage>
        <taxon>Viruses</taxon>
        <taxon>Duplodnaviria</taxon>
        <taxon>Heunggongvirae</taxon>
        <taxon>Uroviricota</taxon>
        <taxon>Caudoviricetes</taxon>
        <taxon>Stanwilliamsviridae</taxon>
        <taxon>Loccivirinae</taxon>
        <taxon>Wakandavirus</taxon>
        <taxon>Wakandavirus wakanda</taxon>
    </lineage>
</organism>
<accession>A0A6G8R1M2</accession>